<dbReference type="EMBL" id="RZGY01000004">
    <property type="protein sequence ID" value="RUQ81975.1"/>
    <property type="molecule type" value="Genomic_DNA"/>
</dbReference>
<evidence type="ECO:0000256" key="5">
    <source>
        <dbReference type="SAM" id="Phobius"/>
    </source>
</evidence>
<evidence type="ECO:0000256" key="1">
    <source>
        <dbReference type="ARBA" id="ARBA00004141"/>
    </source>
</evidence>
<sequence length="305" mass="31277">MVRGPQRPEARVRHHHDALARTVRTIRQLLLSSHPGPTAAVTLLCLVLGVAIGLEPWRLVVLTLAVLAGQLSIGFSNDAIDAERDIAVGRTDKPIAAGAISRRSVARASVVALVAAVVLSLVLGPGMLLAHAIVIAGGWTYNAWLKRTPFSVVPFIVSFGTLPSLATLSAPDPGVAAVWASATGAVLGVSIHFTNALPDLADDRRTGVSGLPHRLGRRTAGVIAFAALAVGAILVLVGPILPGADLSHVALLVALAGFAATIVIAVVGAVRVVCRPADRVLFRLVMAAGLLIAVQLALGGAQLVA</sequence>
<organism evidence="6 7">
    <name type="scientific">Labedella gwakjiensis</name>
    <dbReference type="NCBI Taxonomy" id="390269"/>
    <lineage>
        <taxon>Bacteria</taxon>
        <taxon>Bacillati</taxon>
        <taxon>Actinomycetota</taxon>
        <taxon>Actinomycetes</taxon>
        <taxon>Micrococcales</taxon>
        <taxon>Microbacteriaceae</taxon>
        <taxon>Labedella</taxon>
    </lineage>
</organism>
<evidence type="ECO:0000313" key="7">
    <source>
        <dbReference type="Proteomes" id="UP000268291"/>
    </source>
</evidence>
<evidence type="ECO:0000256" key="4">
    <source>
        <dbReference type="ARBA" id="ARBA00023136"/>
    </source>
</evidence>
<feature type="transmembrane region" description="Helical" evidence="5">
    <location>
        <begin position="280"/>
        <end position="304"/>
    </location>
</feature>
<dbReference type="PANTHER" id="PTHR42723">
    <property type="entry name" value="CHLOROPHYLL SYNTHASE"/>
    <property type="match status" value="1"/>
</dbReference>
<keyword evidence="3 5" id="KW-1133">Transmembrane helix</keyword>
<dbReference type="Gene3D" id="1.20.120.1780">
    <property type="entry name" value="UbiA prenyltransferase"/>
    <property type="match status" value="1"/>
</dbReference>
<protein>
    <submittedName>
        <fullName evidence="6">1,4-dihydroxy-2-naphthoate prenyltransferase</fullName>
    </submittedName>
</protein>
<feature type="transmembrane region" description="Helical" evidence="5">
    <location>
        <begin position="247"/>
        <end position="273"/>
    </location>
</feature>
<dbReference type="Pfam" id="PF01040">
    <property type="entry name" value="UbiA"/>
    <property type="match status" value="1"/>
</dbReference>
<keyword evidence="2 5" id="KW-0812">Transmembrane</keyword>
<evidence type="ECO:0000313" key="6">
    <source>
        <dbReference type="EMBL" id="RUQ81975.1"/>
    </source>
</evidence>
<keyword evidence="7" id="KW-1185">Reference proteome</keyword>
<feature type="transmembrane region" description="Helical" evidence="5">
    <location>
        <begin position="152"/>
        <end position="170"/>
    </location>
</feature>
<accession>A0ABY0C587</accession>
<dbReference type="InterPro" id="IPR050475">
    <property type="entry name" value="Prenyltransferase_related"/>
</dbReference>
<dbReference type="Proteomes" id="UP000268291">
    <property type="component" value="Unassembled WGS sequence"/>
</dbReference>
<comment type="subcellular location">
    <subcellularLocation>
        <location evidence="1">Membrane</location>
        <topology evidence="1">Multi-pass membrane protein</topology>
    </subcellularLocation>
</comment>
<dbReference type="InterPro" id="IPR000537">
    <property type="entry name" value="UbiA_prenyltransferase"/>
</dbReference>
<gene>
    <name evidence="6" type="ORF">ELQ93_16955</name>
</gene>
<reference evidence="6 7" key="1">
    <citation type="submission" date="2018-12" db="EMBL/GenBank/DDBJ databases">
        <authorList>
            <person name="hu s."/>
            <person name="Xu Y."/>
            <person name="Xu B."/>
            <person name="Li F."/>
        </authorList>
    </citation>
    <scope>NUCLEOTIDE SEQUENCE [LARGE SCALE GENOMIC DNA]</scope>
    <source>
        <strain evidence="6 7">KSW2-17</strain>
    </source>
</reference>
<evidence type="ECO:0000256" key="2">
    <source>
        <dbReference type="ARBA" id="ARBA00022692"/>
    </source>
</evidence>
<feature type="transmembrane region" description="Helical" evidence="5">
    <location>
        <begin position="219"/>
        <end position="241"/>
    </location>
</feature>
<dbReference type="CDD" id="cd13956">
    <property type="entry name" value="PT_UbiA"/>
    <property type="match status" value="1"/>
</dbReference>
<feature type="transmembrane region" description="Helical" evidence="5">
    <location>
        <begin position="176"/>
        <end position="198"/>
    </location>
</feature>
<dbReference type="InterPro" id="IPR044878">
    <property type="entry name" value="UbiA_sf"/>
</dbReference>
<feature type="transmembrane region" description="Helical" evidence="5">
    <location>
        <begin position="29"/>
        <end position="51"/>
    </location>
</feature>
<dbReference type="PANTHER" id="PTHR42723:SF1">
    <property type="entry name" value="CHLOROPHYLL SYNTHASE, CHLOROPLASTIC"/>
    <property type="match status" value="1"/>
</dbReference>
<dbReference type="Gene3D" id="1.10.357.140">
    <property type="entry name" value="UbiA prenyltransferase"/>
    <property type="match status" value="1"/>
</dbReference>
<evidence type="ECO:0000256" key="3">
    <source>
        <dbReference type="ARBA" id="ARBA00022989"/>
    </source>
</evidence>
<comment type="caution">
    <text evidence="6">The sequence shown here is derived from an EMBL/GenBank/DDBJ whole genome shotgun (WGS) entry which is preliminary data.</text>
</comment>
<name>A0ABY0C587_9MICO</name>
<keyword evidence="4 5" id="KW-0472">Membrane</keyword>
<proteinExistence type="predicted"/>